<dbReference type="Proteomes" id="UP001162156">
    <property type="component" value="Unassembled WGS sequence"/>
</dbReference>
<dbReference type="AlphaFoldDB" id="A0AAV8YIR3"/>
<name>A0AAV8YIR3_9CUCU</name>
<keyword evidence="1" id="KW-1133">Transmembrane helix</keyword>
<keyword evidence="1" id="KW-0812">Transmembrane</keyword>
<gene>
    <name evidence="2" type="ORF">NQ314_007916</name>
</gene>
<evidence type="ECO:0000313" key="3">
    <source>
        <dbReference type="Proteomes" id="UP001162156"/>
    </source>
</evidence>
<evidence type="ECO:0000313" key="2">
    <source>
        <dbReference type="EMBL" id="KAJ8950377.1"/>
    </source>
</evidence>
<proteinExistence type="predicted"/>
<dbReference type="EMBL" id="JANEYF010002177">
    <property type="protein sequence ID" value="KAJ8950377.1"/>
    <property type="molecule type" value="Genomic_DNA"/>
</dbReference>
<reference evidence="2" key="1">
    <citation type="journal article" date="2023" name="Insect Mol. Biol.">
        <title>Genome sequencing provides insights into the evolution of gene families encoding plant cell wall-degrading enzymes in longhorned beetles.</title>
        <authorList>
            <person name="Shin N.R."/>
            <person name="Okamura Y."/>
            <person name="Kirsch R."/>
            <person name="Pauchet Y."/>
        </authorList>
    </citation>
    <scope>NUCLEOTIDE SEQUENCE</scope>
    <source>
        <strain evidence="2">RBIC_L_NR</strain>
    </source>
</reference>
<feature type="transmembrane region" description="Helical" evidence="1">
    <location>
        <begin position="36"/>
        <end position="55"/>
    </location>
</feature>
<sequence length="63" mass="7098">MIYLKEFAARKEVCKVGTEPPPSTAYPRDDLRCGSSVAKASSLLFATLIINIIMFRKYVLRCD</sequence>
<accession>A0AAV8YIR3</accession>
<comment type="caution">
    <text evidence="2">The sequence shown here is derived from an EMBL/GenBank/DDBJ whole genome shotgun (WGS) entry which is preliminary data.</text>
</comment>
<protein>
    <submittedName>
        <fullName evidence="2">Uncharacterized protein</fullName>
    </submittedName>
</protein>
<keyword evidence="1" id="KW-0472">Membrane</keyword>
<keyword evidence="3" id="KW-1185">Reference proteome</keyword>
<organism evidence="2 3">
    <name type="scientific">Rhamnusium bicolor</name>
    <dbReference type="NCBI Taxonomy" id="1586634"/>
    <lineage>
        <taxon>Eukaryota</taxon>
        <taxon>Metazoa</taxon>
        <taxon>Ecdysozoa</taxon>
        <taxon>Arthropoda</taxon>
        <taxon>Hexapoda</taxon>
        <taxon>Insecta</taxon>
        <taxon>Pterygota</taxon>
        <taxon>Neoptera</taxon>
        <taxon>Endopterygota</taxon>
        <taxon>Coleoptera</taxon>
        <taxon>Polyphaga</taxon>
        <taxon>Cucujiformia</taxon>
        <taxon>Chrysomeloidea</taxon>
        <taxon>Cerambycidae</taxon>
        <taxon>Lepturinae</taxon>
        <taxon>Rhagiini</taxon>
        <taxon>Rhamnusium</taxon>
    </lineage>
</organism>
<evidence type="ECO:0000256" key="1">
    <source>
        <dbReference type="SAM" id="Phobius"/>
    </source>
</evidence>